<keyword evidence="5 10" id="KW-0408">Iron</keyword>
<feature type="binding site" evidence="10">
    <location>
        <position position="154"/>
    </location>
    <ligand>
        <name>GTP</name>
        <dbReference type="ChEBI" id="CHEBI:37565"/>
    </ligand>
</feature>
<dbReference type="PANTHER" id="PTHR22960:SF0">
    <property type="entry name" value="MOLYBDENUM COFACTOR BIOSYNTHESIS PROTEIN 1"/>
    <property type="match status" value="1"/>
</dbReference>
<dbReference type="Gene3D" id="3.20.20.70">
    <property type="entry name" value="Aldolase class I"/>
    <property type="match status" value="1"/>
</dbReference>
<dbReference type="Pfam" id="PF06463">
    <property type="entry name" value="Mob_synth_C"/>
    <property type="match status" value="1"/>
</dbReference>
<feature type="binding site" evidence="10">
    <location>
        <position position="85"/>
    </location>
    <ligand>
        <name>S-adenosyl-L-methionine</name>
        <dbReference type="ChEBI" id="CHEBI:59789"/>
    </ligand>
</feature>
<feature type="binding site" evidence="10">
    <location>
        <position position="79"/>
    </location>
    <ligand>
        <name>[4Fe-4S] cluster</name>
        <dbReference type="ChEBI" id="CHEBI:49883"/>
        <label>1</label>
        <note>4Fe-4S-S-AdoMet</note>
    </ligand>
</feature>
<dbReference type="SUPFAM" id="SSF102114">
    <property type="entry name" value="Radical SAM enzymes"/>
    <property type="match status" value="1"/>
</dbReference>
<feature type="binding site" evidence="10">
    <location>
        <position position="329"/>
    </location>
    <ligand>
        <name>[4Fe-4S] cluster</name>
        <dbReference type="ChEBI" id="CHEBI:49883"/>
        <label>2</label>
        <note>4Fe-4S-substrate</note>
    </ligand>
</feature>
<dbReference type="InterPro" id="IPR010505">
    <property type="entry name" value="MoaA_twitch"/>
</dbReference>
<feature type="binding site" evidence="10">
    <location>
        <position position="315"/>
    </location>
    <ligand>
        <name>[4Fe-4S] cluster</name>
        <dbReference type="ChEBI" id="CHEBI:49883"/>
        <label>2</label>
        <note>4Fe-4S-substrate</note>
    </ligand>
</feature>
<organism evidence="12 13">
    <name type="scientific">Gordonia defluvii</name>
    <dbReference type="NCBI Taxonomy" id="283718"/>
    <lineage>
        <taxon>Bacteria</taxon>
        <taxon>Bacillati</taxon>
        <taxon>Actinomycetota</taxon>
        <taxon>Actinomycetes</taxon>
        <taxon>Mycobacteriales</taxon>
        <taxon>Gordoniaceae</taxon>
        <taxon>Gordonia</taxon>
    </lineage>
</organism>
<sequence>MRVAHRYLLGRRRLGQQCGDGATVILDGATRHVLQFRERPSPGSVAVVTAPGNPAQPSLLVDGLGRRARDLRISLSQACTLRCHYCMPAEGLPLLAREELLSVAEVVRLVDVAVGRLGIDEVRLTGGEPLVRGDLELIVAGIAARHPRLPIALTTNGIGLARRAAGLAHAGLTRINVSLDTIDRALFARITRRDRLDDVLAGIDAAVAAGLAPVKINAVALPETLHRAPELLNWCRDRGLDLRFIEAMPLDADREWSPQTLVTAADLLDELGMTMTLTPVGRDDPSAPAALWSVDGGPYRVGIIASMTRSFCGACDRTRITAEGRVRPCLFSDDEIDLAAILRSGGTDDELAGAWREITWRKSAGHADISEVVAPRRTMGAIGG</sequence>
<dbReference type="SFLD" id="SFLDG01386">
    <property type="entry name" value="main_SPASM_domain-containing"/>
    <property type="match status" value="1"/>
</dbReference>
<reference evidence="13" key="1">
    <citation type="journal article" date="2019" name="Int. J. Syst. Evol. Microbiol.">
        <title>The Global Catalogue of Microorganisms (GCM) 10K type strain sequencing project: providing services to taxonomists for standard genome sequencing and annotation.</title>
        <authorList>
            <consortium name="The Broad Institute Genomics Platform"/>
            <consortium name="The Broad Institute Genome Sequencing Center for Infectious Disease"/>
            <person name="Wu L."/>
            <person name="Ma J."/>
        </authorList>
    </citation>
    <scope>NUCLEOTIDE SEQUENCE [LARGE SCALE GENOMIC DNA]</scope>
    <source>
        <strain evidence="13">JCM 14234</strain>
    </source>
</reference>
<keyword evidence="13" id="KW-1185">Reference proteome</keyword>
<evidence type="ECO:0000259" key="11">
    <source>
        <dbReference type="PROSITE" id="PS51918"/>
    </source>
</evidence>
<dbReference type="SFLD" id="SFLDG01383">
    <property type="entry name" value="cyclic_pyranopterin_phosphate"/>
    <property type="match status" value="1"/>
</dbReference>
<dbReference type="InterPro" id="IPR050105">
    <property type="entry name" value="MoCo_biosynth_MoaA/MoaC"/>
</dbReference>
<evidence type="ECO:0000256" key="1">
    <source>
        <dbReference type="ARBA" id="ARBA00022485"/>
    </source>
</evidence>
<evidence type="ECO:0000256" key="6">
    <source>
        <dbReference type="ARBA" id="ARBA00023014"/>
    </source>
</evidence>
<comment type="caution">
    <text evidence="12">The sequence shown here is derived from an EMBL/GenBank/DDBJ whole genome shotgun (WGS) entry which is preliminary data.</text>
</comment>
<dbReference type="SFLD" id="SFLDG01067">
    <property type="entry name" value="SPASM/twitch_domain_containing"/>
    <property type="match status" value="1"/>
</dbReference>
<keyword evidence="1 10" id="KW-0004">4Fe-4S</keyword>
<dbReference type="InterPro" id="IPR006638">
    <property type="entry name" value="Elp3/MiaA/NifB-like_rSAM"/>
</dbReference>
<feature type="binding site" evidence="10">
    <location>
        <position position="72"/>
    </location>
    <ligand>
        <name>GTP</name>
        <dbReference type="ChEBI" id="CHEBI:37565"/>
    </ligand>
</feature>
<feature type="binding site" evidence="10">
    <location>
        <begin position="317"/>
        <end position="319"/>
    </location>
    <ligand>
        <name>GTP</name>
        <dbReference type="ChEBI" id="CHEBI:37565"/>
    </ligand>
</feature>
<feature type="binding site" evidence="10">
    <location>
        <position position="127"/>
    </location>
    <ligand>
        <name>S-adenosyl-L-methionine</name>
        <dbReference type="ChEBI" id="CHEBI:59789"/>
    </ligand>
</feature>
<keyword evidence="9 10" id="KW-0456">Lyase</keyword>
<name>A0ABP6LDN7_9ACTN</name>
<proteinExistence type="inferred from homology"/>
<comment type="catalytic activity">
    <reaction evidence="10">
        <text>GTP + AH2 + S-adenosyl-L-methionine = (8S)-3',8-cyclo-7,8-dihydroguanosine 5'-triphosphate + 5'-deoxyadenosine + L-methionine + A + H(+)</text>
        <dbReference type="Rhea" id="RHEA:49576"/>
        <dbReference type="ChEBI" id="CHEBI:13193"/>
        <dbReference type="ChEBI" id="CHEBI:15378"/>
        <dbReference type="ChEBI" id="CHEBI:17319"/>
        <dbReference type="ChEBI" id="CHEBI:17499"/>
        <dbReference type="ChEBI" id="CHEBI:37565"/>
        <dbReference type="ChEBI" id="CHEBI:57844"/>
        <dbReference type="ChEBI" id="CHEBI:59789"/>
        <dbReference type="ChEBI" id="CHEBI:131766"/>
        <dbReference type="EC" id="4.1.99.22"/>
    </reaction>
</comment>
<evidence type="ECO:0000313" key="13">
    <source>
        <dbReference type="Proteomes" id="UP001501035"/>
    </source>
</evidence>
<evidence type="ECO:0000256" key="5">
    <source>
        <dbReference type="ARBA" id="ARBA00023004"/>
    </source>
</evidence>
<dbReference type="SMART" id="SM00729">
    <property type="entry name" value="Elp3"/>
    <property type="match status" value="1"/>
</dbReference>
<evidence type="ECO:0000256" key="9">
    <source>
        <dbReference type="ARBA" id="ARBA00023239"/>
    </source>
</evidence>
<dbReference type="InterPro" id="IPR040064">
    <property type="entry name" value="MoaA-like"/>
</dbReference>
<dbReference type="NCBIfam" id="TIGR02666">
    <property type="entry name" value="moaA"/>
    <property type="match status" value="1"/>
</dbReference>
<keyword evidence="2 10" id="KW-0949">S-adenosyl-L-methionine</keyword>
<comment type="function">
    <text evidence="10">Catalyzes the cyclization of GTP to (8S)-3',8-cyclo-7,8-dihydroguanosine 5'-triphosphate.</text>
</comment>
<accession>A0ABP6LDN7</accession>
<gene>
    <name evidence="10 12" type="primary">moaA</name>
    <name evidence="12" type="ORF">GCM10010528_21290</name>
</gene>
<feature type="binding site" evidence="10">
    <location>
        <position position="178"/>
    </location>
    <ligand>
        <name>S-adenosyl-L-methionine</name>
        <dbReference type="ChEBI" id="CHEBI:59789"/>
    </ligand>
</feature>
<dbReference type="HAMAP" id="MF_01225_B">
    <property type="entry name" value="MoaA_B"/>
    <property type="match status" value="1"/>
</dbReference>
<dbReference type="InterPro" id="IPR007197">
    <property type="entry name" value="rSAM"/>
</dbReference>
<dbReference type="SFLD" id="SFLDS00029">
    <property type="entry name" value="Radical_SAM"/>
    <property type="match status" value="1"/>
</dbReference>
<evidence type="ECO:0000313" key="12">
    <source>
        <dbReference type="EMBL" id="GAA3040579.1"/>
    </source>
</evidence>
<dbReference type="InterPro" id="IPR013483">
    <property type="entry name" value="MoaA"/>
</dbReference>
<feature type="binding site" evidence="10">
    <location>
        <position position="215"/>
    </location>
    <ligand>
        <name>GTP</name>
        <dbReference type="ChEBI" id="CHEBI:37565"/>
    </ligand>
</feature>
<keyword evidence="6 10" id="KW-0411">Iron-sulfur</keyword>
<feature type="binding site" evidence="10">
    <location>
        <position position="312"/>
    </location>
    <ligand>
        <name>[4Fe-4S] cluster</name>
        <dbReference type="ChEBI" id="CHEBI:49883"/>
        <label>2</label>
        <note>4Fe-4S-substrate</note>
    </ligand>
</feature>
<evidence type="ECO:0000256" key="3">
    <source>
        <dbReference type="ARBA" id="ARBA00022723"/>
    </source>
</evidence>
<evidence type="ECO:0000256" key="10">
    <source>
        <dbReference type="HAMAP-Rule" id="MF_01225"/>
    </source>
</evidence>
<evidence type="ECO:0000256" key="4">
    <source>
        <dbReference type="ARBA" id="ARBA00022741"/>
    </source>
</evidence>
<dbReference type="InterPro" id="IPR058240">
    <property type="entry name" value="rSAM_sf"/>
</dbReference>
<feature type="binding site" evidence="10">
    <location>
        <position position="248"/>
    </location>
    <ligand>
        <name>S-adenosyl-L-methionine</name>
        <dbReference type="ChEBI" id="CHEBI:59789"/>
    </ligand>
</feature>
<comment type="similarity">
    <text evidence="10">Belongs to the radical SAM superfamily. MoaA family.</text>
</comment>
<dbReference type="CDD" id="cd01335">
    <property type="entry name" value="Radical_SAM"/>
    <property type="match status" value="1"/>
</dbReference>
<dbReference type="PROSITE" id="PS51918">
    <property type="entry name" value="RADICAL_SAM"/>
    <property type="match status" value="1"/>
</dbReference>
<dbReference type="PANTHER" id="PTHR22960">
    <property type="entry name" value="MOLYBDOPTERIN COFACTOR SYNTHESIS PROTEIN A"/>
    <property type="match status" value="1"/>
</dbReference>
<dbReference type="InterPro" id="IPR013785">
    <property type="entry name" value="Aldolase_TIM"/>
</dbReference>
<keyword evidence="4 10" id="KW-0547">Nucleotide-binding</keyword>
<comment type="cofactor">
    <cofactor evidence="10">
        <name>[4Fe-4S] cluster</name>
        <dbReference type="ChEBI" id="CHEBI:49883"/>
    </cofactor>
    <text evidence="10">Binds 2 [4Fe-4S] clusters. Binds 1 [4Fe-4S] cluster coordinated with 3 cysteines and an exchangeable S-adenosyl-L-methionine and 1 [4Fe-4S] cluster coordinated with 3 cysteines and the GTP-derived substrate.</text>
</comment>
<dbReference type="Proteomes" id="UP001501035">
    <property type="component" value="Unassembled WGS sequence"/>
</dbReference>
<evidence type="ECO:0000256" key="2">
    <source>
        <dbReference type="ARBA" id="ARBA00022691"/>
    </source>
</evidence>
<comment type="pathway">
    <text evidence="10">Cofactor biosynthesis; molybdopterin biosynthesis.</text>
</comment>
<feature type="binding site" evidence="10">
    <location>
        <position position="86"/>
    </location>
    <ligand>
        <name>[4Fe-4S] cluster</name>
        <dbReference type="ChEBI" id="CHEBI:49883"/>
        <label>1</label>
        <note>4Fe-4S-S-AdoMet</note>
    </ligand>
</feature>
<protein>
    <recommendedName>
        <fullName evidence="10">GTP 3',8-cyclase</fullName>
        <ecNumber evidence="10">4.1.99.22</ecNumber>
    </recommendedName>
    <alternativeName>
        <fullName evidence="10">Molybdenum cofactor biosynthesis protein A</fullName>
    </alternativeName>
</protein>
<keyword evidence="7 10" id="KW-0342">GTP-binding</keyword>
<keyword evidence="8 10" id="KW-0501">Molybdenum cofactor biosynthesis</keyword>
<evidence type="ECO:0000256" key="7">
    <source>
        <dbReference type="ARBA" id="ARBA00023134"/>
    </source>
</evidence>
<dbReference type="EC" id="4.1.99.22" evidence="10"/>
<dbReference type="Pfam" id="PF04055">
    <property type="entry name" value="Radical_SAM"/>
    <property type="match status" value="1"/>
</dbReference>
<comment type="subunit">
    <text evidence="10">Monomer and homodimer.</text>
</comment>
<keyword evidence="3 10" id="KW-0479">Metal-binding</keyword>
<feature type="binding site" evidence="10">
    <location>
        <position position="123"/>
    </location>
    <ligand>
        <name>GTP</name>
        <dbReference type="ChEBI" id="CHEBI:37565"/>
    </ligand>
</feature>
<dbReference type="EMBL" id="BAAAVS010000025">
    <property type="protein sequence ID" value="GAA3040579.1"/>
    <property type="molecule type" value="Genomic_DNA"/>
</dbReference>
<feature type="binding site" evidence="10">
    <location>
        <position position="83"/>
    </location>
    <ligand>
        <name>[4Fe-4S] cluster</name>
        <dbReference type="ChEBI" id="CHEBI:49883"/>
        <label>1</label>
        <note>4Fe-4S-S-AdoMet</note>
    </ligand>
</feature>
<evidence type="ECO:0000256" key="8">
    <source>
        <dbReference type="ARBA" id="ARBA00023150"/>
    </source>
</evidence>
<dbReference type="CDD" id="cd21117">
    <property type="entry name" value="Twitch_MoaA"/>
    <property type="match status" value="1"/>
</dbReference>
<feature type="domain" description="Radical SAM core" evidence="11">
    <location>
        <begin position="63"/>
        <end position="278"/>
    </location>
</feature>